<evidence type="ECO:0000313" key="4">
    <source>
        <dbReference type="Proteomes" id="UP000192738"/>
    </source>
</evidence>
<sequence length="340" mass="36671">MRDYCCQLFKQVGVPEAEAYINADSLVDADLKGIDSHGVSRMAIYLKRLRLRIVNPAVQLKVITESQGTAVYDACNSMGAAAACKVMEAAIDKARKTGVSFITVCNSNHYSAAAYFAEMALEHDMIGFTASNGPARIAPWGGTEPLFGTSPFAYAIPAGKELPIIADMASSVVARGKIIMAAKKEQQIPLGWARNKFGEDTTNAQDALEGSVLPFGGPKGYAIATMIEVLTGILAGSCFTTAIKDLYADFDNPTCTSHYFGAISLEAFGPVQEFKDTMDQFIVSVKNNPKAKGVEEILLPGERGLNMKKMRLQEGIPLPRITLDSLKYEGEVCGIPYDLE</sequence>
<keyword evidence="4" id="KW-1185">Reference proteome</keyword>
<dbReference type="Pfam" id="PF02615">
    <property type="entry name" value="Ldh_2"/>
    <property type="match status" value="1"/>
</dbReference>
<reference evidence="3 4" key="1">
    <citation type="submission" date="2017-04" db="EMBL/GenBank/DDBJ databases">
        <authorList>
            <person name="Afonso C.L."/>
            <person name="Miller P.J."/>
            <person name="Scott M.A."/>
            <person name="Spackman E."/>
            <person name="Goraichik I."/>
            <person name="Dimitrov K.M."/>
            <person name="Suarez D.L."/>
            <person name="Swayne D.E."/>
        </authorList>
    </citation>
    <scope>NUCLEOTIDE SEQUENCE [LARGE SCALE GENOMIC DNA]</scope>
    <source>
        <strain evidence="3 4">DSM 5090</strain>
    </source>
</reference>
<dbReference type="InterPro" id="IPR043144">
    <property type="entry name" value="Mal/L-sulf/L-lact_DH-like_ah"/>
</dbReference>
<proteinExistence type="inferred from homology"/>
<protein>
    <submittedName>
        <fullName evidence="3">Malate/lactate/ureidoglycolate dehydrogenase, LDH2 family</fullName>
    </submittedName>
</protein>
<keyword evidence="2" id="KW-0560">Oxidoreductase</keyword>
<dbReference type="SUPFAM" id="SSF89733">
    <property type="entry name" value="L-sulfolactate dehydrogenase-like"/>
    <property type="match status" value="1"/>
</dbReference>
<organism evidence="3 4">
    <name type="scientific">Sporomusa malonica</name>
    <dbReference type="NCBI Taxonomy" id="112901"/>
    <lineage>
        <taxon>Bacteria</taxon>
        <taxon>Bacillati</taxon>
        <taxon>Bacillota</taxon>
        <taxon>Negativicutes</taxon>
        <taxon>Selenomonadales</taxon>
        <taxon>Sporomusaceae</taxon>
        <taxon>Sporomusa</taxon>
    </lineage>
</organism>
<dbReference type="InterPro" id="IPR036111">
    <property type="entry name" value="Mal/L-sulfo/L-lacto_DH-like_sf"/>
</dbReference>
<dbReference type="PANTHER" id="PTHR11091">
    <property type="entry name" value="OXIDOREDUCTASE-RELATED"/>
    <property type="match status" value="1"/>
</dbReference>
<accession>A0A1W1ZKT9</accession>
<dbReference type="Gene3D" id="1.10.1530.10">
    <property type="match status" value="1"/>
</dbReference>
<dbReference type="Gene3D" id="3.30.1370.60">
    <property type="entry name" value="Hypothetical oxidoreductase yiak, domain 2"/>
    <property type="match status" value="1"/>
</dbReference>
<dbReference type="InterPro" id="IPR043143">
    <property type="entry name" value="Mal/L-sulf/L-lact_DH-like_NADP"/>
</dbReference>
<dbReference type="InterPro" id="IPR003767">
    <property type="entry name" value="Malate/L-lactate_DH-like"/>
</dbReference>
<dbReference type="EMBL" id="FWXI01000004">
    <property type="protein sequence ID" value="SMC49036.1"/>
    <property type="molecule type" value="Genomic_DNA"/>
</dbReference>
<dbReference type="STRING" id="112901.SAMN04488500_10426"/>
<name>A0A1W1ZKT9_9FIRM</name>
<dbReference type="PANTHER" id="PTHR11091:SF0">
    <property type="entry name" value="MALATE DEHYDROGENASE"/>
    <property type="match status" value="1"/>
</dbReference>
<dbReference type="AlphaFoldDB" id="A0A1W1ZKT9"/>
<evidence type="ECO:0000256" key="2">
    <source>
        <dbReference type="ARBA" id="ARBA00023002"/>
    </source>
</evidence>
<evidence type="ECO:0000313" key="3">
    <source>
        <dbReference type="EMBL" id="SMC49036.1"/>
    </source>
</evidence>
<evidence type="ECO:0000256" key="1">
    <source>
        <dbReference type="ARBA" id="ARBA00006056"/>
    </source>
</evidence>
<comment type="similarity">
    <text evidence="1">Belongs to the LDH2/MDH2 oxidoreductase family.</text>
</comment>
<dbReference type="GO" id="GO:0016491">
    <property type="term" value="F:oxidoreductase activity"/>
    <property type="evidence" value="ECO:0007669"/>
    <property type="project" value="UniProtKB-KW"/>
</dbReference>
<gene>
    <name evidence="3" type="ORF">SAMN04488500_10426</name>
</gene>
<dbReference type="Proteomes" id="UP000192738">
    <property type="component" value="Unassembled WGS sequence"/>
</dbReference>